<accession>A0AC35F084</accession>
<organism evidence="1 2">
    <name type="scientific">Panagrolaimus sp. PS1159</name>
    <dbReference type="NCBI Taxonomy" id="55785"/>
    <lineage>
        <taxon>Eukaryota</taxon>
        <taxon>Metazoa</taxon>
        <taxon>Ecdysozoa</taxon>
        <taxon>Nematoda</taxon>
        <taxon>Chromadorea</taxon>
        <taxon>Rhabditida</taxon>
        <taxon>Tylenchina</taxon>
        <taxon>Panagrolaimomorpha</taxon>
        <taxon>Panagrolaimoidea</taxon>
        <taxon>Panagrolaimidae</taxon>
        <taxon>Panagrolaimus</taxon>
    </lineage>
</organism>
<sequence length="84" mass="9677">MVDRSFAETDSLEFLFNTVISNKNCPEFFTLLSTEPRKELNCFPKWYNEYGNVPQQNEVIQTFKEAGLGSPVVVVVKENQMNPQ</sequence>
<dbReference type="WBParaSite" id="PS1159_v2.g12433.t1">
    <property type="protein sequence ID" value="PS1159_v2.g12433.t1"/>
    <property type="gene ID" value="PS1159_v2.g12433"/>
</dbReference>
<proteinExistence type="predicted"/>
<dbReference type="Proteomes" id="UP000887580">
    <property type="component" value="Unplaced"/>
</dbReference>
<evidence type="ECO:0000313" key="2">
    <source>
        <dbReference type="WBParaSite" id="PS1159_v2.g12433.t1"/>
    </source>
</evidence>
<protein>
    <submittedName>
        <fullName evidence="2">Uncharacterized protein</fullName>
    </submittedName>
</protein>
<evidence type="ECO:0000313" key="1">
    <source>
        <dbReference type="Proteomes" id="UP000887580"/>
    </source>
</evidence>
<reference evidence="2" key="1">
    <citation type="submission" date="2022-11" db="UniProtKB">
        <authorList>
            <consortium name="WormBaseParasite"/>
        </authorList>
    </citation>
    <scope>IDENTIFICATION</scope>
</reference>
<name>A0AC35F084_9BILA</name>